<dbReference type="AlphaFoldDB" id="A0A7W5VDH0"/>
<evidence type="ECO:0000313" key="2">
    <source>
        <dbReference type="Proteomes" id="UP000579945"/>
    </source>
</evidence>
<comment type="caution">
    <text evidence="1">The sequence shown here is derived from an EMBL/GenBank/DDBJ whole genome shotgun (WGS) entry which is preliminary data.</text>
</comment>
<accession>A0A7W5VDH0</accession>
<reference evidence="1 2" key="1">
    <citation type="submission" date="2020-08" db="EMBL/GenBank/DDBJ databases">
        <title>Sequencing the genomes of 1000 actinobacteria strains.</title>
        <authorList>
            <person name="Klenk H.-P."/>
        </authorList>
    </citation>
    <scope>NUCLEOTIDE SEQUENCE [LARGE SCALE GENOMIC DNA]</scope>
    <source>
        <strain evidence="1 2">DSM 44320</strain>
    </source>
</reference>
<gene>
    <name evidence="1" type="ORF">FHR33_005923</name>
</gene>
<dbReference type="EMBL" id="JACIBV010000001">
    <property type="protein sequence ID" value="MBB3730063.1"/>
    <property type="molecule type" value="Genomic_DNA"/>
</dbReference>
<dbReference type="Proteomes" id="UP000579945">
    <property type="component" value="Unassembled WGS sequence"/>
</dbReference>
<dbReference type="InterPro" id="IPR011101">
    <property type="entry name" value="DUF5131"/>
</dbReference>
<proteinExistence type="predicted"/>
<evidence type="ECO:0000313" key="1">
    <source>
        <dbReference type="EMBL" id="MBB3730063.1"/>
    </source>
</evidence>
<dbReference type="Pfam" id="PF07505">
    <property type="entry name" value="DUF5131"/>
    <property type="match status" value="1"/>
</dbReference>
<protein>
    <submittedName>
        <fullName evidence="1">Protein gp37</fullName>
    </submittedName>
</protein>
<dbReference type="GeneID" id="95392228"/>
<name>A0A7W5VDH0_9ACTN</name>
<organism evidence="1 2">
    <name type="scientific">Nonomuraea dietziae</name>
    <dbReference type="NCBI Taxonomy" id="65515"/>
    <lineage>
        <taxon>Bacteria</taxon>
        <taxon>Bacillati</taxon>
        <taxon>Actinomycetota</taxon>
        <taxon>Actinomycetes</taxon>
        <taxon>Streptosporangiales</taxon>
        <taxon>Streptosporangiaceae</taxon>
        <taxon>Nonomuraea</taxon>
    </lineage>
</organism>
<keyword evidence="2" id="KW-1185">Reference proteome</keyword>
<dbReference type="RefSeq" id="WP_221241291.1">
    <property type="nucleotide sequence ID" value="NZ_JACIBV010000001.1"/>
</dbReference>
<sequence length="387" mass="43166">MIGRTYLERGQPVTVLVRWGPGGGPGNVLIRRANGDLVVRPFRGLRRPKTTTRRPLMSEHSSIEWTDTTWNPVTGCTKLSPGCDHCYAETFAERWRGIPGHPFENGFDLTLRPERLDQPFRWAKPRKVFVNSMSDLFHTGIPDGFISQVFAVMAATPEHTYQVLTKRHGRMRALLSSPEFADRVREEGTGWYGAAPGTPWPLPNVWLGVSVEDQKRADLRVPALLRTPAAARFLSCEPLLGPINLHQAVWTMGSERGHGLSASYVHAGDCCRRFHGIDWVIAGGESGPGARPMHPEWARSLRDQCQSAGIAFLFKQWGAFAPEDHGHQRGAVTFIDRRGQSWNGMEKLAPADAVRMRRVGKKAAGRELDGHAWDDFPSLLVREGGDR</sequence>